<dbReference type="InterPro" id="IPR046956">
    <property type="entry name" value="RLP23-like"/>
</dbReference>
<evidence type="ECO:0000256" key="3">
    <source>
        <dbReference type="ARBA" id="ARBA00022692"/>
    </source>
</evidence>
<sequence length="150" mass="16970">MLFHIGLERNLISGEFPKELCRLPALVSKQTPAQVDDIDRYILILNWLSTDTKAQHYYHTKLSYFPPAIHVGNNTINGNIPTEISQLQLLHTLSLRNNNFSGNIPEQMANLKTLEILDLSMNHLSGKIYLSLASLNFLSSFNVSYNNLEG</sequence>
<gene>
    <name evidence="10" type="ORF">RchiOBHm_Chr5g0082101</name>
</gene>
<keyword evidence="2" id="KW-0433">Leucine-rich repeat</keyword>
<protein>
    <submittedName>
        <fullName evidence="10">Putative leucine-rich repeat domain, L domain-containing protein</fullName>
    </submittedName>
</protein>
<dbReference type="Pfam" id="PF00560">
    <property type="entry name" value="LRR_1"/>
    <property type="match status" value="2"/>
</dbReference>
<name>A0A2P6QN67_ROSCH</name>
<dbReference type="PANTHER" id="PTHR48063">
    <property type="entry name" value="LRR RECEPTOR-LIKE KINASE"/>
    <property type="match status" value="1"/>
</dbReference>
<comment type="caution">
    <text evidence="10">The sequence shown here is derived from an EMBL/GenBank/DDBJ whole genome shotgun (WGS) entry which is preliminary data.</text>
</comment>
<evidence type="ECO:0000256" key="8">
    <source>
        <dbReference type="ARBA" id="ARBA00023170"/>
    </source>
</evidence>
<keyword evidence="4" id="KW-0732">Signal</keyword>
<reference evidence="10 11" key="1">
    <citation type="journal article" date="2018" name="Nat. Genet.">
        <title>The Rosa genome provides new insights in the design of modern roses.</title>
        <authorList>
            <person name="Bendahmane M."/>
        </authorList>
    </citation>
    <scope>NUCLEOTIDE SEQUENCE [LARGE SCALE GENOMIC DNA]</scope>
    <source>
        <strain evidence="11">cv. Old Blush</strain>
    </source>
</reference>
<evidence type="ECO:0000256" key="4">
    <source>
        <dbReference type="ARBA" id="ARBA00022729"/>
    </source>
</evidence>
<evidence type="ECO:0000256" key="2">
    <source>
        <dbReference type="ARBA" id="ARBA00022614"/>
    </source>
</evidence>
<dbReference type="SUPFAM" id="SSF52058">
    <property type="entry name" value="L domain-like"/>
    <property type="match status" value="1"/>
</dbReference>
<evidence type="ECO:0000313" key="11">
    <source>
        <dbReference type="Proteomes" id="UP000238479"/>
    </source>
</evidence>
<keyword evidence="3" id="KW-0812">Transmembrane</keyword>
<dbReference type="Gene3D" id="3.80.10.10">
    <property type="entry name" value="Ribonuclease Inhibitor"/>
    <property type="match status" value="1"/>
</dbReference>
<dbReference type="Gramene" id="PRQ35632">
    <property type="protein sequence ID" value="PRQ35632"/>
    <property type="gene ID" value="RchiOBHm_Chr5g0082101"/>
</dbReference>
<dbReference type="InterPro" id="IPR032675">
    <property type="entry name" value="LRR_dom_sf"/>
</dbReference>
<keyword evidence="8" id="KW-0675">Receptor</keyword>
<keyword evidence="6" id="KW-1133">Transmembrane helix</keyword>
<dbReference type="Proteomes" id="UP000238479">
    <property type="component" value="Chromosome 5"/>
</dbReference>
<evidence type="ECO:0000256" key="7">
    <source>
        <dbReference type="ARBA" id="ARBA00023136"/>
    </source>
</evidence>
<keyword evidence="5" id="KW-0677">Repeat</keyword>
<accession>A0A2P6QN67</accession>
<evidence type="ECO:0000256" key="9">
    <source>
        <dbReference type="ARBA" id="ARBA00023180"/>
    </source>
</evidence>
<keyword evidence="11" id="KW-1185">Reference proteome</keyword>
<dbReference type="InterPro" id="IPR001611">
    <property type="entry name" value="Leu-rich_rpt"/>
</dbReference>
<dbReference type="AlphaFoldDB" id="A0A2P6QN67"/>
<dbReference type="GO" id="GO:0016020">
    <property type="term" value="C:membrane"/>
    <property type="evidence" value="ECO:0007669"/>
    <property type="project" value="UniProtKB-SubCell"/>
</dbReference>
<dbReference type="FunFam" id="3.80.10.10:FF:000041">
    <property type="entry name" value="LRR receptor-like serine/threonine-protein kinase ERECTA"/>
    <property type="match status" value="1"/>
</dbReference>
<comment type="subcellular location">
    <subcellularLocation>
        <location evidence="1">Membrane</location>
        <topology evidence="1">Single-pass type I membrane protein</topology>
    </subcellularLocation>
</comment>
<evidence type="ECO:0000313" key="10">
    <source>
        <dbReference type="EMBL" id="PRQ35632.1"/>
    </source>
</evidence>
<organism evidence="10 11">
    <name type="scientific">Rosa chinensis</name>
    <name type="common">China rose</name>
    <dbReference type="NCBI Taxonomy" id="74649"/>
    <lineage>
        <taxon>Eukaryota</taxon>
        <taxon>Viridiplantae</taxon>
        <taxon>Streptophyta</taxon>
        <taxon>Embryophyta</taxon>
        <taxon>Tracheophyta</taxon>
        <taxon>Spermatophyta</taxon>
        <taxon>Magnoliopsida</taxon>
        <taxon>eudicotyledons</taxon>
        <taxon>Gunneridae</taxon>
        <taxon>Pentapetalae</taxon>
        <taxon>rosids</taxon>
        <taxon>fabids</taxon>
        <taxon>Rosales</taxon>
        <taxon>Rosaceae</taxon>
        <taxon>Rosoideae</taxon>
        <taxon>Rosoideae incertae sedis</taxon>
        <taxon>Rosa</taxon>
    </lineage>
</organism>
<evidence type="ECO:0000256" key="6">
    <source>
        <dbReference type="ARBA" id="ARBA00022989"/>
    </source>
</evidence>
<evidence type="ECO:0000256" key="1">
    <source>
        <dbReference type="ARBA" id="ARBA00004479"/>
    </source>
</evidence>
<dbReference type="EMBL" id="PDCK01000043">
    <property type="protein sequence ID" value="PRQ35632.1"/>
    <property type="molecule type" value="Genomic_DNA"/>
</dbReference>
<keyword evidence="9" id="KW-0325">Glycoprotein</keyword>
<dbReference type="PANTHER" id="PTHR48063:SF46">
    <property type="entry name" value="LEUCINE-RICH REPEAT-CONTAINING N-TERMINAL PLANT-TYPE DOMAIN-CONTAINING PROTEIN"/>
    <property type="match status" value="1"/>
</dbReference>
<dbReference type="STRING" id="74649.A0A2P6QN67"/>
<keyword evidence="7" id="KW-0472">Membrane</keyword>
<evidence type="ECO:0000256" key="5">
    <source>
        <dbReference type="ARBA" id="ARBA00022737"/>
    </source>
</evidence>
<proteinExistence type="predicted"/>